<dbReference type="InterPro" id="IPR057326">
    <property type="entry name" value="KR_dom"/>
</dbReference>
<sequence>MSGVALVTGGSGGIAPAVAEQLIGAGWQVVLTARRAGPLEAVAARIGAEALTSDATDPATIAALVATIVARHGRIDLLVNAAASSTPIGGAIETVDVAALIADLDVKVGGYLRYLQAVVAVMRRQGGGRIVNIGGLTGRSSDTLSGLRNAAVSHFTKTLSDQLAPEGITVNAVHPGIVASPHLTELFAEMAHERDTEPAVIEAEFLGRIPTRRLIDPREIGRLVLVLAGETGQSITGESIALDGGYSRGVYL</sequence>
<feature type="domain" description="Ketoreductase" evidence="2">
    <location>
        <begin position="3"/>
        <end position="139"/>
    </location>
</feature>
<dbReference type="EMBL" id="QENQ01000001">
    <property type="protein sequence ID" value="PVX30820.1"/>
    <property type="molecule type" value="Genomic_DNA"/>
</dbReference>
<keyword evidence="4" id="KW-1185">Reference proteome</keyword>
<dbReference type="PANTHER" id="PTHR42879">
    <property type="entry name" value="3-OXOACYL-(ACYL-CARRIER-PROTEIN) REDUCTASE"/>
    <property type="match status" value="1"/>
</dbReference>
<dbReference type="AlphaFoldDB" id="A0A2U0SHK3"/>
<dbReference type="SUPFAM" id="SSF51735">
    <property type="entry name" value="NAD(P)-binding Rossmann-fold domains"/>
    <property type="match status" value="1"/>
</dbReference>
<comment type="caution">
    <text evidence="3">The sequence shown here is derived from an EMBL/GenBank/DDBJ whole genome shotgun (WGS) entry which is preliminary data.</text>
</comment>
<evidence type="ECO:0000313" key="3">
    <source>
        <dbReference type="EMBL" id="PVX30820.1"/>
    </source>
</evidence>
<dbReference type="RefSeq" id="WP_116470219.1">
    <property type="nucleotide sequence ID" value="NZ_QENQ01000001.1"/>
</dbReference>
<proteinExistence type="inferred from homology"/>
<dbReference type="InterPro" id="IPR002347">
    <property type="entry name" value="SDR_fam"/>
</dbReference>
<dbReference type="InterPro" id="IPR036291">
    <property type="entry name" value="NAD(P)-bd_dom_sf"/>
</dbReference>
<evidence type="ECO:0000313" key="4">
    <source>
        <dbReference type="Proteomes" id="UP000245890"/>
    </source>
</evidence>
<reference evidence="3 4" key="1">
    <citation type="submission" date="2018-05" db="EMBL/GenBank/DDBJ databases">
        <title>Description of Sphingomonas pokkalii sp nov, isolated from the rhizosphere of saline tolerant pokkali rice and its draft genome analysis.</title>
        <authorList>
            <person name="Menon R."/>
            <person name="Kumari S."/>
            <person name="Rameshkumar N."/>
        </authorList>
    </citation>
    <scope>NUCLEOTIDE SEQUENCE [LARGE SCALE GENOMIC DNA]</scope>
    <source>
        <strain evidence="3 4">L3B27</strain>
    </source>
</reference>
<dbReference type="Proteomes" id="UP000245890">
    <property type="component" value="Unassembled WGS sequence"/>
</dbReference>
<organism evidence="3 4">
    <name type="scientific">Sphingomonas pokkalii</name>
    <dbReference type="NCBI Taxonomy" id="2175090"/>
    <lineage>
        <taxon>Bacteria</taxon>
        <taxon>Pseudomonadati</taxon>
        <taxon>Pseudomonadota</taxon>
        <taxon>Alphaproteobacteria</taxon>
        <taxon>Sphingomonadales</taxon>
        <taxon>Sphingomonadaceae</taxon>
        <taxon>Sphingomonas</taxon>
    </lineage>
</organism>
<dbReference type="InterPro" id="IPR050259">
    <property type="entry name" value="SDR"/>
</dbReference>
<dbReference type="Gene3D" id="3.40.50.720">
    <property type="entry name" value="NAD(P)-binding Rossmann-like Domain"/>
    <property type="match status" value="1"/>
</dbReference>
<dbReference type="SMART" id="SM00822">
    <property type="entry name" value="PKS_KR"/>
    <property type="match status" value="1"/>
</dbReference>
<protein>
    <submittedName>
        <fullName evidence="3">Short-chain dehydrogenase</fullName>
    </submittedName>
</protein>
<name>A0A2U0SHK3_9SPHN</name>
<gene>
    <name evidence="3" type="ORF">DD559_17015</name>
</gene>
<evidence type="ECO:0000256" key="1">
    <source>
        <dbReference type="ARBA" id="ARBA00006484"/>
    </source>
</evidence>
<dbReference type="OrthoDB" id="9793325at2"/>
<evidence type="ECO:0000259" key="2">
    <source>
        <dbReference type="SMART" id="SM00822"/>
    </source>
</evidence>
<accession>A0A2U0SHK3</accession>
<comment type="similarity">
    <text evidence="1">Belongs to the short-chain dehydrogenases/reductases (SDR) family.</text>
</comment>
<dbReference type="PANTHER" id="PTHR42879:SF6">
    <property type="entry name" value="NADPH-DEPENDENT REDUCTASE BACG"/>
    <property type="match status" value="1"/>
</dbReference>
<dbReference type="PRINTS" id="PR00081">
    <property type="entry name" value="GDHRDH"/>
</dbReference>
<dbReference type="Pfam" id="PF13561">
    <property type="entry name" value="adh_short_C2"/>
    <property type="match status" value="1"/>
</dbReference>